<feature type="transmembrane region" description="Helical" evidence="2">
    <location>
        <begin position="74"/>
        <end position="93"/>
    </location>
</feature>
<accession>A0A8J7SNK8</accession>
<comment type="caution">
    <text evidence="3">The sequence shown here is derived from an EMBL/GenBank/DDBJ whole genome shotgun (WGS) entry which is preliminary data.</text>
</comment>
<keyword evidence="4" id="KW-1185">Reference proteome</keyword>
<keyword evidence="2" id="KW-0812">Transmembrane</keyword>
<proteinExistence type="predicted"/>
<dbReference type="EMBL" id="JAENIM010000047">
    <property type="protein sequence ID" value="MBK1792745.1"/>
    <property type="molecule type" value="Genomic_DNA"/>
</dbReference>
<feature type="region of interest" description="Disordered" evidence="1">
    <location>
        <begin position="1"/>
        <end position="37"/>
    </location>
</feature>
<feature type="compositionally biased region" description="Basic and acidic residues" evidence="1">
    <location>
        <begin position="1"/>
        <end position="10"/>
    </location>
</feature>
<organism evidence="3 4">
    <name type="scientific">Persicirhabdus sediminis</name>
    <dbReference type="NCBI Taxonomy" id="454144"/>
    <lineage>
        <taxon>Bacteria</taxon>
        <taxon>Pseudomonadati</taxon>
        <taxon>Verrucomicrobiota</taxon>
        <taxon>Verrucomicrobiia</taxon>
        <taxon>Verrucomicrobiales</taxon>
        <taxon>Verrucomicrobiaceae</taxon>
        <taxon>Persicirhabdus</taxon>
    </lineage>
</organism>
<evidence type="ECO:0000313" key="3">
    <source>
        <dbReference type="EMBL" id="MBK1792745.1"/>
    </source>
</evidence>
<reference evidence="3" key="1">
    <citation type="submission" date="2021-01" db="EMBL/GenBank/DDBJ databases">
        <title>Modified the classification status of verrucomicrobia.</title>
        <authorList>
            <person name="Feng X."/>
        </authorList>
    </citation>
    <scope>NUCLEOTIDE SEQUENCE</scope>
    <source>
        <strain evidence="3">_KCTC 22039</strain>
    </source>
</reference>
<gene>
    <name evidence="3" type="ORF">JIN82_16395</name>
</gene>
<dbReference type="AlphaFoldDB" id="A0A8J7SNK8"/>
<keyword evidence="2" id="KW-1133">Transmembrane helix</keyword>
<evidence type="ECO:0000256" key="1">
    <source>
        <dbReference type="SAM" id="MobiDB-lite"/>
    </source>
</evidence>
<evidence type="ECO:0000313" key="4">
    <source>
        <dbReference type="Proteomes" id="UP000624703"/>
    </source>
</evidence>
<keyword evidence="2" id="KW-0472">Membrane</keyword>
<sequence length="331" mass="37407">MPDSPPDRLIPKLSKPPLKPVDESRVESASLGRESAKLQASQAPEVVELLDVQPLVEQVEDGWSEERARRVAPVGWLFLIGVLVFLAGAWGIFSQGRIEPAAEENSMSARVDPIVLAASLDETVAAYLSADSVEDLIGLVRHSERVSPLIADYYAEQSFQPADFDRILQQEAVAIGGRGFLKLTVLLESGEKRDLVVENVKGKFLVDWETDVRYGTMAWDQLLDERPFEPVEMRVFIEPDHFYTHEFRDKSLWMCYRLSYSAVDEPVFAYVKRGSAVANDLRAFFINRKRGRPLGEPLVMKFHFPHLRDGSRAAVIDELVNVRWLIVEIAR</sequence>
<dbReference type="RefSeq" id="WP_200312754.1">
    <property type="nucleotide sequence ID" value="NZ_JAENIM010000047.1"/>
</dbReference>
<protein>
    <submittedName>
        <fullName evidence="3">Uncharacterized protein</fullName>
    </submittedName>
</protein>
<evidence type="ECO:0000256" key="2">
    <source>
        <dbReference type="SAM" id="Phobius"/>
    </source>
</evidence>
<dbReference type="Proteomes" id="UP000624703">
    <property type="component" value="Unassembled WGS sequence"/>
</dbReference>
<name>A0A8J7SNK8_9BACT</name>